<dbReference type="RefSeq" id="WP_149822229.1">
    <property type="nucleotide sequence ID" value="NZ_VUOA01000052.1"/>
</dbReference>
<dbReference type="EMBL" id="VUOA01000052">
    <property type="protein sequence ID" value="KAA2234120.1"/>
    <property type="molecule type" value="Genomic_DNA"/>
</dbReference>
<sequence>MTKPFTRYAGLAAFIAAATVALVEVPIAGQAAAAGAPARAAIREVRLPETVPAAPRLAPAGPDRPAACAGQAWPYITPACAIREDGRPIRNARLITAADAVTPSIVAPAEVAPAAAAVTAAPAKPAAEPARAPAKRAAAAVR</sequence>
<reference evidence="3 4" key="2">
    <citation type="submission" date="2019-09" db="EMBL/GenBank/DDBJ databases">
        <authorList>
            <person name="Jin C."/>
        </authorList>
    </citation>
    <scope>NUCLEOTIDE SEQUENCE [LARGE SCALE GENOMIC DNA]</scope>
    <source>
        <strain evidence="3 4">BN140002</strain>
    </source>
</reference>
<dbReference type="Proteomes" id="UP000323142">
    <property type="component" value="Unassembled WGS sequence"/>
</dbReference>
<keyword evidence="2" id="KW-0732">Signal</keyword>
<feature type="signal peptide" evidence="2">
    <location>
        <begin position="1"/>
        <end position="23"/>
    </location>
</feature>
<reference evidence="3 4" key="1">
    <citation type="submission" date="2019-09" db="EMBL/GenBank/DDBJ databases">
        <title>Salinarimonas rosea gen. nov., sp. nov., a new member of the a-2 subgroup of the Proteobacteria.</title>
        <authorList>
            <person name="Liu J."/>
        </authorList>
    </citation>
    <scope>NUCLEOTIDE SEQUENCE [LARGE SCALE GENOMIC DNA]</scope>
    <source>
        <strain evidence="3 4">BN140002</strain>
    </source>
</reference>
<evidence type="ECO:0000313" key="4">
    <source>
        <dbReference type="Proteomes" id="UP000323142"/>
    </source>
</evidence>
<comment type="caution">
    <text evidence="3">The sequence shown here is derived from an EMBL/GenBank/DDBJ whole genome shotgun (WGS) entry which is preliminary data.</text>
</comment>
<feature type="chain" id="PRO_5022791901" evidence="2">
    <location>
        <begin position="24"/>
        <end position="142"/>
    </location>
</feature>
<name>A0A5B2V6I2_9HYPH</name>
<evidence type="ECO:0000313" key="3">
    <source>
        <dbReference type="EMBL" id="KAA2234120.1"/>
    </source>
</evidence>
<keyword evidence="4" id="KW-1185">Reference proteome</keyword>
<evidence type="ECO:0000256" key="2">
    <source>
        <dbReference type="SAM" id="SignalP"/>
    </source>
</evidence>
<feature type="region of interest" description="Disordered" evidence="1">
    <location>
        <begin position="120"/>
        <end position="142"/>
    </location>
</feature>
<dbReference type="AlphaFoldDB" id="A0A5B2V6I2"/>
<organism evidence="3 4">
    <name type="scientific">Salinarimonas soli</name>
    <dbReference type="NCBI Taxonomy" id="1638099"/>
    <lineage>
        <taxon>Bacteria</taxon>
        <taxon>Pseudomonadati</taxon>
        <taxon>Pseudomonadota</taxon>
        <taxon>Alphaproteobacteria</taxon>
        <taxon>Hyphomicrobiales</taxon>
        <taxon>Salinarimonadaceae</taxon>
        <taxon>Salinarimonas</taxon>
    </lineage>
</organism>
<proteinExistence type="predicted"/>
<evidence type="ECO:0000256" key="1">
    <source>
        <dbReference type="SAM" id="MobiDB-lite"/>
    </source>
</evidence>
<protein>
    <submittedName>
        <fullName evidence="3">Uncharacterized protein</fullName>
    </submittedName>
</protein>
<gene>
    <name evidence="3" type="ORF">F0L46_24420</name>
</gene>
<accession>A0A5B2V6I2</accession>